<feature type="domain" description="Calcineurin-like phosphoesterase" evidence="2">
    <location>
        <begin position="14"/>
        <end position="230"/>
    </location>
</feature>
<dbReference type="STRING" id="1357400.HMPREF2086_01770"/>
<reference evidence="3 4" key="1">
    <citation type="journal article" date="2014" name="Genome Announc.">
        <title>Draft genome sequences of six enterohepatic helicobacter species isolated from humans and one from rhesus macaques.</title>
        <authorList>
            <person name="Shen Z."/>
            <person name="Sheh A."/>
            <person name="Young S.K."/>
            <person name="Abouelliel A."/>
            <person name="Ward D.V."/>
            <person name="Earl A.M."/>
            <person name="Fox J.G."/>
        </authorList>
    </citation>
    <scope>NUCLEOTIDE SEQUENCE [LARGE SCALE GENOMIC DNA]</scope>
    <source>
        <strain evidence="3 4">MIT 99-5501</strain>
    </source>
</reference>
<dbReference type="InterPro" id="IPR029052">
    <property type="entry name" value="Metallo-depent_PP-like"/>
</dbReference>
<dbReference type="RefSeq" id="WP_023928572.1">
    <property type="nucleotide sequence ID" value="NZ_KI669455.1"/>
</dbReference>
<organism evidence="3 4">
    <name type="scientific">Helicobacter macacae MIT 99-5501</name>
    <dbReference type="NCBI Taxonomy" id="1357400"/>
    <lineage>
        <taxon>Bacteria</taxon>
        <taxon>Pseudomonadati</taxon>
        <taxon>Campylobacterota</taxon>
        <taxon>Epsilonproteobacteria</taxon>
        <taxon>Campylobacterales</taxon>
        <taxon>Helicobacteraceae</taxon>
        <taxon>Helicobacter</taxon>
    </lineage>
</organism>
<dbReference type="SUPFAM" id="SSF56300">
    <property type="entry name" value="Metallo-dependent phosphatases"/>
    <property type="match status" value="1"/>
</dbReference>
<comment type="caution">
    <text evidence="3">The sequence shown here is derived from an EMBL/GenBank/DDBJ whole genome shotgun (WGS) entry which is preliminary data.</text>
</comment>
<dbReference type="PATRIC" id="fig|1357400.3.peg.2391"/>
<dbReference type="HOGENOM" id="CLU_074814_1_0_7"/>
<dbReference type="GO" id="GO:0016787">
    <property type="term" value="F:hydrolase activity"/>
    <property type="evidence" value="ECO:0007669"/>
    <property type="project" value="InterPro"/>
</dbReference>
<dbReference type="Gene3D" id="3.60.21.10">
    <property type="match status" value="1"/>
</dbReference>
<proteinExistence type="predicted"/>
<dbReference type="InterPro" id="IPR004843">
    <property type="entry name" value="Calcineurin-like_PHP"/>
</dbReference>
<gene>
    <name evidence="3" type="ORF">HMPREF2086_01770</name>
</gene>
<evidence type="ECO:0000256" key="1">
    <source>
        <dbReference type="SAM" id="MobiDB-lite"/>
    </source>
</evidence>
<evidence type="ECO:0000313" key="3">
    <source>
        <dbReference type="EMBL" id="ETD22463.1"/>
    </source>
</evidence>
<dbReference type="AlphaFoldDB" id="V8C506"/>
<dbReference type="eggNOG" id="COG1409">
    <property type="taxonomic scope" value="Bacteria"/>
</dbReference>
<dbReference type="Proteomes" id="UP000018731">
    <property type="component" value="Unassembled WGS sequence"/>
</dbReference>
<evidence type="ECO:0000313" key="4">
    <source>
        <dbReference type="Proteomes" id="UP000018731"/>
    </source>
</evidence>
<dbReference type="Pfam" id="PF00149">
    <property type="entry name" value="Metallophos"/>
    <property type="match status" value="1"/>
</dbReference>
<dbReference type="OrthoDB" id="5380150at2"/>
<keyword evidence="4" id="KW-1185">Reference proteome</keyword>
<name>V8C506_9HELI</name>
<protein>
    <recommendedName>
        <fullName evidence="2">Calcineurin-like phosphoesterase domain-containing protein</fullName>
    </recommendedName>
</protein>
<sequence length="310" mass="35512">MQTAPSKPTIGNPTIYMFGDTHGIMDIEKIFSINKSYTKDDFVIICGDFGVLWSDEVDSNEAILIKEFKKLPCTILFIDGNHENFNRLENLRTIKRFGGNVGEYIKDKAYHLKRGEIYQIAGRNVFTMGGAMSVDKDFREPNISWWEAENITPTQIKYALQNLTNFKDKIDIVITHTCPNSFLPHISKHLLLEFKLLVPDDNSVWLELLAQRLALKQSGKIEWFFGHWHGDFDFCVEIQNADYENLDSRNADKTKGTDNVDRTKSVKNADSDKSADSALDFDKNLGLQINAHCLYDEVYCVRDEVKSMFG</sequence>
<dbReference type="EMBL" id="AZJI01000009">
    <property type="protein sequence ID" value="ETD22463.1"/>
    <property type="molecule type" value="Genomic_DNA"/>
</dbReference>
<accession>V8C506</accession>
<evidence type="ECO:0000259" key="2">
    <source>
        <dbReference type="Pfam" id="PF00149"/>
    </source>
</evidence>
<feature type="region of interest" description="Disordered" evidence="1">
    <location>
        <begin position="248"/>
        <end position="274"/>
    </location>
</feature>